<dbReference type="InterPro" id="IPR001387">
    <property type="entry name" value="Cro/C1-type_HTH"/>
</dbReference>
<dbReference type="SMART" id="SM00530">
    <property type="entry name" value="HTH_XRE"/>
    <property type="match status" value="1"/>
</dbReference>
<protein>
    <submittedName>
        <fullName evidence="2">Helix-turn-helix domain-containing protein</fullName>
    </submittedName>
</protein>
<evidence type="ECO:0000313" key="3">
    <source>
        <dbReference type="Proteomes" id="UP001603978"/>
    </source>
</evidence>
<dbReference type="SUPFAM" id="SSF47413">
    <property type="entry name" value="lambda repressor-like DNA-binding domains"/>
    <property type="match status" value="1"/>
</dbReference>
<name>A0ABW7AAC9_9ACTN</name>
<sequence length="300" mass="33643">MVVRDLDHTANMEVTRMSSPQQRLDEARGILAARLREIRSSAGITGRDLAKQAGWHFSKVSKLENNKQLPTETDVREWCRICGADSQTTDLIASVRNVNAFYTQWRRLEETGIGQVQRSFLPLYERTSHFRIFQHSAIPGLVQTAAYARGHLSKIVGFRGIPDDVDTAVTARLKQQEVITTGARRFALLIGEQALHTPYCAPADMAAQMDKLTELTRRANVSLGVVIWRPDTGIWPPENFWIYDAEQVRMDTVPGQVRIKAPGDVALYEKAFQALSESAVYGDEARGLFASARRQWAGQS</sequence>
<proteinExistence type="predicted"/>
<dbReference type="RefSeq" id="WP_393164650.1">
    <property type="nucleotide sequence ID" value="NZ_JBICRM010000006.1"/>
</dbReference>
<keyword evidence="3" id="KW-1185">Reference proteome</keyword>
<accession>A0ABW7AAC9</accession>
<dbReference type="InterPro" id="IPR010982">
    <property type="entry name" value="Lambda_DNA-bd_dom_sf"/>
</dbReference>
<dbReference type="PROSITE" id="PS50943">
    <property type="entry name" value="HTH_CROC1"/>
    <property type="match status" value="1"/>
</dbReference>
<feature type="domain" description="HTH cro/C1-type" evidence="1">
    <location>
        <begin position="35"/>
        <end position="91"/>
    </location>
</feature>
<reference evidence="2 3" key="1">
    <citation type="submission" date="2024-10" db="EMBL/GenBank/DDBJ databases">
        <authorList>
            <person name="Topkara A.R."/>
            <person name="Saygin H."/>
        </authorList>
    </citation>
    <scope>NUCLEOTIDE SEQUENCE [LARGE SCALE GENOMIC DNA]</scope>
    <source>
        <strain evidence="2 3">M3C6</strain>
    </source>
</reference>
<evidence type="ECO:0000313" key="2">
    <source>
        <dbReference type="EMBL" id="MFG1703978.1"/>
    </source>
</evidence>
<dbReference type="InterPro" id="IPR043917">
    <property type="entry name" value="DUF5753"/>
</dbReference>
<dbReference type="Pfam" id="PF19054">
    <property type="entry name" value="DUF5753"/>
    <property type="match status" value="1"/>
</dbReference>
<dbReference type="Pfam" id="PF13560">
    <property type="entry name" value="HTH_31"/>
    <property type="match status" value="1"/>
</dbReference>
<dbReference type="Gene3D" id="1.10.260.40">
    <property type="entry name" value="lambda repressor-like DNA-binding domains"/>
    <property type="match status" value="1"/>
</dbReference>
<evidence type="ECO:0000259" key="1">
    <source>
        <dbReference type="PROSITE" id="PS50943"/>
    </source>
</evidence>
<dbReference type="Proteomes" id="UP001603978">
    <property type="component" value="Unassembled WGS sequence"/>
</dbReference>
<comment type="caution">
    <text evidence="2">The sequence shown here is derived from an EMBL/GenBank/DDBJ whole genome shotgun (WGS) entry which is preliminary data.</text>
</comment>
<gene>
    <name evidence="2" type="ORF">ACFLIM_12365</name>
</gene>
<organism evidence="2 3">
    <name type="scientific">Nonomuraea marmarensis</name>
    <dbReference type="NCBI Taxonomy" id="3351344"/>
    <lineage>
        <taxon>Bacteria</taxon>
        <taxon>Bacillati</taxon>
        <taxon>Actinomycetota</taxon>
        <taxon>Actinomycetes</taxon>
        <taxon>Streptosporangiales</taxon>
        <taxon>Streptosporangiaceae</taxon>
        <taxon>Nonomuraea</taxon>
    </lineage>
</organism>
<dbReference type="CDD" id="cd00093">
    <property type="entry name" value="HTH_XRE"/>
    <property type="match status" value="1"/>
</dbReference>
<dbReference type="EMBL" id="JBICRM010000006">
    <property type="protein sequence ID" value="MFG1703978.1"/>
    <property type="molecule type" value="Genomic_DNA"/>
</dbReference>